<evidence type="ECO:0000313" key="3">
    <source>
        <dbReference type="EMBL" id="GEQ13753.1"/>
    </source>
</evidence>
<feature type="domain" description="HTH luxR-type" evidence="2">
    <location>
        <begin position="260"/>
        <end position="318"/>
    </location>
</feature>
<dbReference type="PANTHER" id="PTHR34293:SF1">
    <property type="entry name" value="HTH-TYPE TRANSCRIPTIONAL REGULATOR TRMBL2"/>
    <property type="match status" value="1"/>
</dbReference>
<dbReference type="InterPro" id="IPR000792">
    <property type="entry name" value="Tscrpt_reg_LuxR_C"/>
</dbReference>
<dbReference type="InterPro" id="IPR036388">
    <property type="entry name" value="WH-like_DNA-bd_sf"/>
</dbReference>
<comment type="caution">
    <text evidence="3">The sequence shown here is derived from an EMBL/GenBank/DDBJ whole genome shotgun (WGS) entry which is preliminary data.</text>
</comment>
<dbReference type="InterPro" id="IPR016032">
    <property type="entry name" value="Sig_transdc_resp-reg_C-effctor"/>
</dbReference>
<keyword evidence="4" id="KW-1185">Reference proteome</keyword>
<accession>A0A512T0P6</accession>
<reference evidence="3 4" key="1">
    <citation type="submission" date="2019-07" db="EMBL/GenBank/DDBJ databases">
        <title>Whole genome shotgun sequence of Knoellia locipacati NBRC 109775.</title>
        <authorList>
            <person name="Hosoyama A."/>
            <person name="Uohara A."/>
            <person name="Ohji S."/>
            <person name="Ichikawa N."/>
        </authorList>
    </citation>
    <scope>NUCLEOTIDE SEQUENCE [LARGE SCALE GENOMIC DNA]</scope>
    <source>
        <strain evidence="3 4">NBRC 109775</strain>
    </source>
</reference>
<evidence type="ECO:0000313" key="4">
    <source>
        <dbReference type="Proteomes" id="UP000321793"/>
    </source>
</evidence>
<dbReference type="GO" id="GO:0003677">
    <property type="term" value="F:DNA binding"/>
    <property type="evidence" value="ECO:0007669"/>
    <property type="project" value="InterPro"/>
</dbReference>
<proteinExistence type="predicted"/>
<feature type="region of interest" description="Disordered" evidence="1">
    <location>
        <begin position="324"/>
        <end position="343"/>
    </location>
</feature>
<organism evidence="3 4">
    <name type="scientific">Knoellia locipacati</name>
    <dbReference type="NCBI Taxonomy" id="882824"/>
    <lineage>
        <taxon>Bacteria</taxon>
        <taxon>Bacillati</taxon>
        <taxon>Actinomycetota</taxon>
        <taxon>Actinomycetes</taxon>
        <taxon>Micrococcales</taxon>
        <taxon>Intrasporangiaceae</taxon>
        <taxon>Knoellia</taxon>
    </lineage>
</organism>
<dbReference type="SUPFAM" id="SSF46894">
    <property type="entry name" value="C-terminal effector domain of the bipartite response regulators"/>
    <property type="match status" value="1"/>
</dbReference>
<dbReference type="GO" id="GO:0006355">
    <property type="term" value="P:regulation of DNA-templated transcription"/>
    <property type="evidence" value="ECO:0007669"/>
    <property type="project" value="InterPro"/>
</dbReference>
<dbReference type="EMBL" id="BKBA01000008">
    <property type="protein sequence ID" value="GEQ13753.1"/>
    <property type="molecule type" value="Genomic_DNA"/>
</dbReference>
<evidence type="ECO:0000256" key="1">
    <source>
        <dbReference type="SAM" id="MobiDB-lite"/>
    </source>
</evidence>
<dbReference type="AlphaFoldDB" id="A0A512T0P6"/>
<evidence type="ECO:0000259" key="2">
    <source>
        <dbReference type="SMART" id="SM00421"/>
    </source>
</evidence>
<dbReference type="SMART" id="SM00421">
    <property type="entry name" value="HTH_LUXR"/>
    <property type="match status" value="1"/>
</dbReference>
<dbReference type="PANTHER" id="PTHR34293">
    <property type="entry name" value="HTH-TYPE TRANSCRIPTIONAL REGULATOR TRMBL2"/>
    <property type="match status" value="1"/>
</dbReference>
<protein>
    <recommendedName>
        <fullName evidence="2">HTH luxR-type domain-containing protein</fullName>
    </recommendedName>
</protein>
<dbReference type="InterPro" id="IPR051797">
    <property type="entry name" value="TrmB-like"/>
</dbReference>
<dbReference type="Gene3D" id="1.10.10.10">
    <property type="entry name" value="Winged helix-like DNA-binding domain superfamily/Winged helix DNA-binding domain"/>
    <property type="match status" value="1"/>
</dbReference>
<name>A0A512T0P6_9MICO</name>
<gene>
    <name evidence="3" type="ORF">KLO01_18000</name>
</gene>
<sequence length="343" mass="37020">MFGEFGVSSGAEEVYRVLVRLRHATRAELGSLGVVPEDELDAAISELGALGLTAESASGWSAVPPERAVELLIHREEQVLAARRARLDQARDSIPLLVADYVDGSRTFVSDRVELLDDPDVVRSRLFQLTQQAKRSAWSMSPGGALSPDAVDSSIPLDTDLASRGVSSRMIVSTSSLGPTHWNEYLTSIQALGHEVRASDTVTLRAIIIDEEIGVIPDTESVRPGAYVLHGKALVAPLVALFEEVWDASTPWAEDEDRVAGQFSEAKLRQVAVLLFKGHKDEAIARRLGVSIRTMRRLISATFDELQANGRFQAGARAVERGWVGSDSEVEPPGSGSVTAPTS</sequence>
<dbReference type="Proteomes" id="UP000321793">
    <property type="component" value="Unassembled WGS sequence"/>
</dbReference>